<sequence length="71" mass="8454">MCFLLLKYRKLVHVEDIASPAVWNLIWKAKAPQRVRVFLWILWKNSVLEMEVHAIRDCAFSRAVWLAMVSR</sequence>
<organism evidence="1 2">
    <name type="scientific">Gossypium trilobum</name>
    <dbReference type="NCBI Taxonomy" id="34281"/>
    <lineage>
        <taxon>Eukaryota</taxon>
        <taxon>Viridiplantae</taxon>
        <taxon>Streptophyta</taxon>
        <taxon>Embryophyta</taxon>
        <taxon>Tracheophyta</taxon>
        <taxon>Spermatophyta</taxon>
        <taxon>Magnoliopsida</taxon>
        <taxon>eudicotyledons</taxon>
        <taxon>Gunneridae</taxon>
        <taxon>Pentapetalae</taxon>
        <taxon>rosids</taxon>
        <taxon>malvids</taxon>
        <taxon>Malvales</taxon>
        <taxon>Malvaceae</taxon>
        <taxon>Malvoideae</taxon>
        <taxon>Gossypium</taxon>
    </lineage>
</organism>
<name>A0A7J9FUG5_9ROSI</name>
<reference evidence="1 2" key="1">
    <citation type="journal article" date="2019" name="Genome Biol. Evol.">
        <title>Insights into the evolution of the New World diploid cottons (Gossypium, subgenus Houzingenia) based on genome sequencing.</title>
        <authorList>
            <person name="Grover C.E."/>
            <person name="Arick M.A. 2nd"/>
            <person name="Thrash A."/>
            <person name="Conover J.L."/>
            <person name="Sanders W.S."/>
            <person name="Peterson D.G."/>
            <person name="Frelichowski J.E."/>
            <person name="Scheffler J.A."/>
            <person name="Scheffler B.E."/>
            <person name="Wendel J.F."/>
        </authorList>
    </citation>
    <scope>NUCLEOTIDE SEQUENCE [LARGE SCALE GENOMIC DNA]</scope>
    <source>
        <strain evidence="1">8</strain>
        <tissue evidence="1">Leaf</tissue>
    </source>
</reference>
<accession>A0A7J9FUG5</accession>
<evidence type="ECO:0008006" key="3">
    <source>
        <dbReference type="Google" id="ProtNLM"/>
    </source>
</evidence>
<protein>
    <recommendedName>
        <fullName evidence="3">Reverse transcriptase zinc-binding domain-containing protein</fullName>
    </recommendedName>
</protein>
<feature type="non-terminal residue" evidence="1">
    <location>
        <position position="1"/>
    </location>
</feature>
<dbReference type="EMBL" id="JABEZW010228074">
    <property type="protein sequence ID" value="MBA0788574.1"/>
    <property type="molecule type" value="Genomic_DNA"/>
</dbReference>
<proteinExistence type="predicted"/>
<keyword evidence="2" id="KW-1185">Reference proteome</keyword>
<gene>
    <name evidence="1" type="ORF">Gotri_006919</name>
</gene>
<dbReference type="Proteomes" id="UP000593568">
    <property type="component" value="Unassembled WGS sequence"/>
</dbReference>
<dbReference type="AlphaFoldDB" id="A0A7J9FUG5"/>
<comment type="caution">
    <text evidence="1">The sequence shown here is derived from an EMBL/GenBank/DDBJ whole genome shotgun (WGS) entry which is preliminary data.</text>
</comment>
<evidence type="ECO:0000313" key="2">
    <source>
        <dbReference type="Proteomes" id="UP000593568"/>
    </source>
</evidence>
<evidence type="ECO:0000313" key="1">
    <source>
        <dbReference type="EMBL" id="MBA0788574.1"/>
    </source>
</evidence>